<dbReference type="PANTHER" id="PTHR11638:SF18">
    <property type="entry name" value="HEAT SHOCK PROTEIN 104"/>
    <property type="match status" value="1"/>
</dbReference>
<evidence type="ECO:0000313" key="4">
    <source>
        <dbReference type="EMBL" id="PNP94302.1"/>
    </source>
</evidence>
<keyword evidence="5" id="KW-1185">Reference proteome</keyword>
<dbReference type="InterPro" id="IPR003593">
    <property type="entry name" value="AAA+_ATPase"/>
</dbReference>
<dbReference type="SUPFAM" id="SSF52540">
    <property type="entry name" value="P-loop containing nucleoside triphosphate hydrolases"/>
    <property type="match status" value="1"/>
</dbReference>
<reference evidence="4 5" key="1">
    <citation type="submission" date="2016-11" db="EMBL/GenBank/DDBJ databases">
        <title>Whole Genome Sequence of Listeria newyorkensis.</title>
        <authorList>
            <person name="Frink S."/>
            <person name="Morales C."/>
            <person name="Kiang D."/>
        </authorList>
    </citation>
    <scope>NUCLEOTIDE SEQUENCE [LARGE SCALE GENOMIC DNA]</scope>
    <source>
        <strain evidence="4 5">F1604011-044</strain>
    </source>
</reference>
<sequence>MTRVNIFYGSKKKFNEIIPEKYRTLTDVAYESDRNSKQFYIVVKGEDQKETTEERVSIENFVASSDEYAGVSEHVIINFNNFIAKFKVDNMYLHNPPIQISNQVKRLYDEVKINYQNYTQLKVADLQTINKEYNSTIIGQESVKNELIQALFPLTIETRVKPVVILFYGKSGIGKTETAKYISNILEETLFRKQFSMYQNNQFATYLFGGAHYEKSFAKDMLDRESNVLLLDEFDKAHASFHSAFYQLFDEGTYEDQNYNLDLKKSIIICTSNYSSLNEIEKHLGSAIYNRFDKVIQFSDLSLESKAQIGEKEYMEISTIYRHSLNNDIKVRLEGSYKYCDNVRQIRHLIEDTIALDIVSKTLN</sequence>
<dbReference type="PANTHER" id="PTHR11638">
    <property type="entry name" value="ATP-DEPENDENT CLP PROTEASE"/>
    <property type="match status" value="1"/>
</dbReference>
<proteinExistence type="predicted"/>
<evidence type="ECO:0000313" key="5">
    <source>
        <dbReference type="Proteomes" id="UP000236500"/>
    </source>
</evidence>
<feature type="domain" description="AAA+ ATPase" evidence="3">
    <location>
        <begin position="161"/>
        <end position="302"/>
    </location>
</feature>
<dbReference type="PRINTS" id="PR00300">
    <property type="entry name" value="CLPPROTEASEA"/>
</dbReference>
<protein>
    <submittedName>
        <fullName evidence="4">AAA family ATPase</fullName>
    </submittedName>
</protein>
<gene>
    <name evidence="4" type="ORF">BMT55_02100</name>
</gene>
<dbReference type="Gene3D" id="3.40.50.300">
    <property type="entry name" value="P-loop containing nucleotide triphosphate hydrolases"/>
    <property type="match status" value="1"/>
</dbReference>
<evidence type="ECO:0000256" key="2">
    <source>
        <dbReference type="ARBA" id="ARBA00022840"/>
    </source>
</evidence>
<dbReference type="SMART" id="SM00382">
    <property type="entry name" value="AAA"/>
    <property type="match status" value="1"/>
</dbReference>
<dbReference type="InterPro" id="IPR027417">
    <property type="entry name" value="P-loop_NTPase"/>
</dbReference>
<name>A0ABX4XQI8_9LIST</name>
<dbReference type="InterPro" id="IPR003959">
    <property type="entry name" value="ATPase_AAA_core"/>
</dbReference>
<organism evidence="4 5">
    <name type="scientific">Listeria newyorkensis</name>
    <dbReference type="NCBI Taxonomy" id="1497681"/>
    <lineage>
        <taxon>Bacteria</taxon>
        <taxon>Bacillati</taxon>
        <taxon>Bacillota</taxon>
        <taxon>Bacilli</taxon>
        <taxon>Bacillales</taxon>
        <taxon>Listeriaceae</taxon>
        <taxon>Listeria</taxon>
    </lineage>
</organism>
<dbReference type="Proteomes" id="UP000236500">
    <property type="component" value="Unassembled WGS sequence"/>
</dbReference>
<dbReference type="InterPro" id="IPR001270">
    <property type="entry name" value="ClpA/B"/>
</dbReference>
<evidence type="ECO:0000259" key="3">
    <source>
        <dbReference type="SMART" id="SM00382"/>
    </source>
</evidence>
<dbReference type="InterPro" id="IPR050130">
    <property type="entry name" value="ClpA_ClpB"/>
</dbReference>
<dbReference type="EMBL" id="MPDH01000002">
    <property type="protein sequence ID" value="PNP94302.1"/>
    <property type="molecule type" value="Genomic_DNA"/>
</dbReference>
<dbReference type="RefSeq" id="WP_036094687.1">
    <property type="nucleotide sequence ID" value="NZ_CP113980.1"/>
</dbReference>
<dbReference type="Pfam" id="PF07724">
    <property type="entry name" value="AAA_2"/>
    <property type="match status" value="1"/>
</dbReference>
<keyword evidence="2" id="KW-0067">ATP-binding</keyword>
<comment type="caution">
    <text evidence="4">The sequence shown here is derived from an EMBL/GenBank/DDBJ whole genome shotgun (WGS) entry which is preliminary data.</text>
</comment>
<keyword evidence="1" id="KW-0547">Nucleotide-binding</keyword>
<accession>A0ABX4XQI8</accession>
<evidence type="ECO:0000256" key="1">
    <source>
        <dbReference type="ARBA" id="ARBA00022741"/>
    </source>
</evidence>